<comment type="cofactor">
    <cofactor evidence="11">
        <name>Mg(2+)</name>
        <dbReference type="ChEBI" id="CHEBI:18420"/>
    </cofactor>
    <text evidence="11">Binds 2 magnesium ions per tetramer.</text>
</comment>
<evidence type="ECO:0000256" key="7">
    <source>
        <dbReference type="ARBA" id="ARBA00022842"/>
    </source>
</evidence>
<dbReference type="NCBIfam" id="TIGR00472">
    <property type="entry name" value="pheT_bact"/>
    <property type="match status" value="1"/>
</dbReference>
<comment type="subcellular location">
    <subcellularLocation>
        <location evidence="11">Cytoplasm</location>
    </subcellularLocation>
</comment>
<dbReference type="RefSeq" id="WP_259092598.1">
    <property type="nucleotide sequence ID" value="NZ_CP130454.1"/>
</dbReference>
<keyword evidence="3 11" id="KW-0436">Ligase</keyword>
<dbReference type="InterPro" id="IPR020825">
    <property type="entry name" value="Phe-tRNA_synthase-like_B3/B4"/>
</dbReference>
<evidence type="ECO:0000313" key="15">
    <source>
        <dbReference type="Proteomes" id="UP001204798"/>
    </source>
</evidence>
<evidence type="ECO:0000256" key="1">
    <source>
        <dbReference type="ARBA" id="ARBA00008653"/>
    </source>
</evidence>
<evidence type="ECO:0000256" key="2">
    <source>
        <dbReference type="ARBA" id="ARBA00011209"/>
    </source>
</evidence>
<dbReference type="InterPro" id="IPR009061">
    <property type="entry name" value="DNA-bd_dom_put_sf"/>
</dbReference>
<dbReference type="InterPro" id="IPR045864">
    <property type="entry name" value="aa-tRNA-synth_II/BPL/LPL"/>
</dbReference>
<comment type="similarity">
    <text evidence="1 11">Belongs to the phenylalanyl-tRNA synthetase beta subunit family. Type 1 subfamily.</text>
</comment>
<reference evidence="14 15" key="1">
    <citation type="submission" date="2022-08" db="EMBL/GenBank/DDBJ databases">
        <title>Bacterial and archaeal communities from various locations to study Microbial Dark Matter (Phase II).</title>
        <authorList>
            <person name="Stepanauskas R."/>
        </authorList>
    </citation>
    <scope>NUCLEOTIDE SEQUENCE [LARGE SCALE GENOMIC DNA]</scope>
    <source>
        <strain evidence="14 15">PD1</strain>
    </source>
</reference>
<evidence type="ECO:0000259" key="12">
    <source>
        <dbReference type="PROSITE" id="PS51447"/>
    </source>
</evidence>
<evidence type="ECO:0000256" key="6">
    <source>
        <dbReference type="ARBA" id="ARBA00022840"/>
    </source>
</evidence>
<dbReference type="Gene3D" id="3.50.40.10">
    <property type="entry name" value="Phenylalanyl-trna Synthetase, Chain B, domain 3"/>
    <property type="match status" value="1"/>
</dbReference>
<dbReference type="InterPro" id="IPR041616">
    <property type="entry name" value="PheRS_beta_core"/>
</dbReference>
<dbReference type="PANTHER" id="PTHR10947">
    <property type="entry name" value="PHENYLALANYL-TRNA SYNTHETASE BETA CHAIN AND LEUCINE-RICH REPEAT-CONTAINING PROTEIN 47"/>
    <property type="match status" value="1"/>
</dbReference>
<proteinExistence type="inferred from homology"/>
<dbReference type="SMART" id="SM00896">
    <property type="entry name" value="FDX-ACB"/>
    <property type="match status" value="1"/>
</dbReference>
<dbReference type="Pfam" id="PF17759">
    <property type="entry name" value="tRNA_synthFbeta"/>
    <property type="match status" value="1"/>
</dbReference>
<evidence type="ECO:0000256" key="4">
    <source>
        <dbReference type="ARBA" id="ARBA00022723"/>
    </source>
</evidence>
<dbReference type="SUPFAM" id="SSF55681">
    <property type="entry name" value="Class II aaRS and biotin synthetases"/>
    <property type="match status" value="1"/>
</dbReference>
<evidence type="ECO:0000313" key="14">
    <source>
        <dbReference type="EMBL" id="MCS3917893.1"/>
    </source>
</evidence>
<dbReference type="EC" id="6.1.1.20" evidence="11"/>
<dbReference type="InterPro" id="IPR005147">
    <property type="entry name" value="tRNA_synthase_B5-dom"/>
</dbReference>
<keyword evidence="8 11" id="KW-0648">Protein biosynthesis</keyword>
<comment type="caution">
    <text evidence="14">The sequence shown here is derived from an EMBL/GenBank/DDBJ whole genome shotgun (WGS) entry which is preliminary data.</text>
</comment>
<evidence type="ECO:0000256" key="8">
    <source>
        <dbReference type="ARBA" id="ARBA00022917"/>
    </source>
</evidence>
<accession>A0ABT2ELR2</accession>
<dbReference type="Pfam" id="PF03483">
    <property type="entry name" value="B3_4"/>
    <property type="match status" value="1"/>
</dbReference>
<keyword evidence="15" id="KW-1185">Reference proteome</keyword>
<dbReference type="PANTHER" id="PTHR10947:SF0">
    <property type="entry name" value="PHENYLALANINE--TRNA LIGASE BETA SUBUNIT"/>
    <property type="match status" value="1"/>
</dbReference>
<dbReference type="SMART" id="SM00873">
    <property type="entry name" value="B3_4"/>
    <property type="match status" value="1"/>
</dbReference>
<evidence type="ECO:0000256" key="3">
    <source>
        <dbReference type="ARBA" id="ARBA00022598"/>
    </source>
</evidence>
<keyword evidence="7 11" id="KW-0460">Magnesium</keyword>
<keyword evidence="5 11" id="KW-0547">Nucleotide-binding</keyword>
<dbReference type="Pfam" id="PF03147">
    <property type="entry name" value="FDX-ACB"/>
    <property type="match status" value="1"/>
</dbReference>
<dbReference type="PROSITE" id="PS51483">
    <property type="entry name" value="B5"/>
    <property type="match status" value="1"/>
</dbReference>
<keyword evidence="6 11" id="KW-0067">ATP-binding</keyword>
<comment type="subunit">
    <text evidence="2 11">Tetramer of two alpha and two beta subunits.</text>
</comment>
<evidence type="ECO:0000259" key="13">
    <source>
        <dbReference type="PROSITE" id="PS51483"/>
    </source>
</evidence>
<dbReference type="PROSITE" id="PS51447">
    <property type="entry name" value="FDX_ACB"/>
    <property type="match status" value="1"/>
</dbReference>
<dbReference type="SMART" id="SM00874">
    <property type="entry name" value="B5"/>
    <property type="match status" value="1"/>
</dbReference>
<dbReference type="Gene3D" id="3.30.56.10">
    <property type="match status" value="2"/>
</dbReference>
<sequence length="687" mass="77064">MKVPLSWLQEFVPIESDVDKIAHTLEMAGLGVEGIEEFEGDVVFDLEVTPNRGDWLSVYGVARELAAMLDLPLKPLTISVPETEADISEFAKVQIDAPDLCPRYSARLVLGVTVTESPDWLKRRLEACGVRPINNIVDITNYVLFELGQPLHAFDFDTLHGRQIIVRRAKDGEFIYTLDEVRRELDSSMLVIADADRPVALAGIMGGLETAISPFTKNVLIESAHFTPSGIRKTARKLGMRTESSYRFERWVDPSGTVRAADRAAQLMAEIAGGKVCKGVIDVYPAPIEPAQVSVRTERVRKLLGIDISTEEVAAMLKRLQLEVKVDWEVVHCLVPTFRNDIKREADLIEEIARLYGYDQIPMTLPKGIAPRAGESPRRRLENEIRQFLTRLGLQEIVTLSLTTPDAERMWGMDAREGKLELRNPLTQDHTMVRTSLLPSVLSVVSHNFRNGVRNVWVFELGKVYRHGRVGEMASTEPRRLCIAITGNCYPVRWNLPEETGQADFFALKGIVERLLKWMGIEGVSFERGEHPTLHPYRTAVVKVKGETVGVLGEVHPKWRQQNDLPQPVFVAELDLEFLAAQAKLERKYQPLPTFPSTQRDIAVVMPEDFDAAKVLELIKRVGGELVEEATVFDEYRGAPIPEGHRSVGFTITLRAKDRTLSSDEADEVVQQIKAAIQMELGLTIRG</sequence>
<feature type="binding site" evidence="11">
    <location>
        <position position="350"/>
    </location>
    <ligand>
        <name>Mg(2+)</name>
        <dbReference type="ChEBI" id="CHEBI:18420"/>
        <note>shared with alpha subunit</note>
    </ligand>
</feature>
<feature type="domain" description="FDX-ACB" evidence="12">
    <location>
        <begin position="593"/>
        <end position="686"/>
    </location>
</feature>
<dbReference type="InterPro" id="IPR005146">
    <property type="entry name" value="B3/B4_tRNA-bd"/>
</dbReference>
<feature type="domain" description="B5" evidence="13">
    <location>
        <begin position="288"/>
        <end position="363"/>
    </location>
</feature>
<dbReference type="Gene3D" id="3.30.930.10">
    <property type="entry name" value="Bira Bifunctional Protein, Domain 2"/>
    <property type="match status" value="1"/>
</dbReference>
<evidence type="ECO:0000256" key="10">
    <source>
        <dbReference type="ARBA" id="ARBA00049255"/>
    </source>
</evidence>
<dbReference type="Gene3D" id="3.30.70.380">
    <property type="entry name" value="Ferrodoxin-fold anticodon-binding domain"/>
    <property type="match status" value="1"/>
</dbReference>
<comment type="catalytic activity">
    <reaction evidence="10 11">
        <text>tRNA(Phe) + L-phenylalanine + ATP = L-phenylalanyl-tRNA(Phe) + AMP + diphosphate + H(+)</text>
        <dbReference type="Rhea" id="RHEA:19413"/>
        <dbReference type="Rhea" id="RHEA-COMP:9668"/>
        <dbReference type="Rhea" id="RHEA-COMP:9699"/>
        <dbReference type="ChEBI" id="CHEBI:15378"/>
        <dbReference type="ChEBI" id="CHEBI:30616"/>
        <dbReference type="ChEBI" id="CHEBI:33019"/>
        <dbReference type="ChEBI" id="CHEBI:58095"/>
        <dbReference type="ChEBI" id="CHEBI:78442"/>
        <dbReference type="ChEBI" id="CHEBI:78531"/>
        <dbReference type="ChEBI" id="CHEBI:456215"/>
        <dbReference type="EC" id="6.1.1.20"/>
    </reaction>
</comment>
<keyword evidence="11" id="KW-0963">Cytoplasm</keyword>
<dbReference type="InterPro" id="IPR005121">
    <property type="entry name" value="Fdx_antiC-bd"/>
</dbReference>
<feature type="binding site" evidence="11">
    <location>
        <position position="341"/>
    </location>
    <ligand>
        <name>Mg(2+)</name>
        <dbReference type="ChEBI" id="CHEBI:18420"/>
        <note>shared with alpha subunit</note>
    </ligand>
</feature>
<name>A0ABT2ELR2_9BACT</name>
<evidence type="ECO:0000256" key="5">
    <source>
        <dbReference type="ARBA" id="ARBA00022741"/>
    </source>
</evidence>
<gene>
    <name evidence="11" type="primary">pheT</name>
    <name evidence="14" type="ORF">M2350_000290</name>
</gene>
<keyword evidence="4 11" id="KW-0479">Metal-binding</keyword>
<dbReference type="InterPro" id="IPR036690">
    <property type="entry name" value="Fdx_antiC-bd_sf"/>
</dbReference>
<dbReference type="InterPro" id="IPR045060">
    <property type="entry name" value="Phe-tRNA-ligase_IIc_bsu"/>
</dbReference>
<dbReference type="GO" id="GO:0004826">
    <property type="term" value="F:phenylalanine-tRNA ligase activity"/>
    <property type="evidence" value="ECO:0007669"/>
    <property type="project" value="UniProtKB-EC"/>
</dbReference>
<dbReference type="InterPro" id="IPR004532">
    <property type="entry name" value="Phe-tRNA-ligase_IIc_bsu_bact"/>
</dbReference>
<dbReference type="SUPFAM" id="SSF46955">
    <property type="entry name" value="Putative DNA-binding domain"/>
    <property type="match status" value="2"/>
</dbReference>
<protein>
    <recommendedName>
        <fullName evidence="11">Phenylalanine--tRNA ligase beta subunit</fullName>
        <ecNumber evidence="11">6.1.1.20</ecNumber>
    </recommendedName>
    <alternativeName>
        <fullName evidence="11">Phenylalanyl-tRNA synthetase beta subunit</fullName>
        <shortName evidence="11">PheRS</shortName>
    </alternativeName>
</protein>
<evidence type="ECO:0000256" key="9">
    <source>
        <dbReference type="ARBA" id="ARBA00023146"/>
    </source>
</evidence>
<evidence type="ECO:0000256" key="11">
    <source>
        <dbReference type="HAMAP-Rule" id="MF_00283"/>
    </source>
</evidence>
<organism evidence="14 15">
    <name type="scientific">Candidatus Fervidibacter sacchari</name>
    <dbReference type="NCBI Taxonomy" id="1448929"/>
    <lineage>
        <taxon>Bacteria</taxon>
        <taxon>Candidatus Fervidibacterota</taxon>
        <taxon>Candidatus Fervidibacter</taxon>
    </lineage>
</organism>
<dbReference type="CDD" id="cd00769">
    <property type="entry name" value="PheRS_beta_core"/>
    <property type="match status" value="1"/>
</dbReference>
<feature type="binding site" evidence="11">
    <location>
        <position position="347"/>
    </location>
    <ligand>
        <name>Mg(2+)</name>
        <dbReference type="ChEBI" id="CHEBI:18420"/>
        <note>shared with alpha subunit</note>
    </ligand>
</feature>
<keyword evidence="9 11" id="KW-0030">Aminoacyl-tRNA synthetase</keyword>
<dbReference type="Proteomes" id="UP001204798">
    <property type="component" value="Unassembled WGS sequence"/>
</dbReference>
<dbReference type="Pfam" id="PF03484">
    <property type="entry name" value="B5"/>
    <property type="match status" value="1"/>
</dbReference>
<dbReference type="SUPFAM" id="SSF54991">
    <property type="entry name" value="Anticodon-binding domain of PheRS"/>
    <property type="match status" value="1"/>
</dbReference>
<dbReference type="SUPFAM" id="SSF56037">
    <property type="entry name" value="PheT/TilS domain"/>
    <property type="match status" value="1"/>
</dbReference>
<dbReference type="HAMAP" id="MF_00283">
    <property type="entry name" value="Phe_tRNA_synth_beta1"/>
    <property type="match status" value="1"/>
</dbReference>
<dbReference type="EMBL" id="JANUCP010000001">
    <property type="protein sequence ID" value="MCS3917893.1"/>
    <property type="molecule type" value="Genomic_DNA"/>
</dbReference>
<feature type="binding site" evidence="11">
    <location>
        <position position="351"/>
    </location>
    <ligand>
        <name>Mg(2+)</name>
        <dbReference type="ChEBI" id="CHEBI:18420"/>
        <note>shared with alpha subunit</note>
    </ligand>
</feature>